<feature type="region of interest" description="Disordered" evidence="1">
    <location>
        <begin position="1"/>
        <end position="44"/>
    </location>
</feature>
<feature type="non-terminal residue" evidence="2">
    <location>
        <position position="44"/>
    </location>
</feature>
<dbReference type="InterPro" id="IPR036498">
    <property type="entry name" value="Nfu/NifU_N_sf"/>
</dbReference>
<evidence type="ECO:0000313" key="2">
    <source>
        <dbReference type="EMBL" id="MBW7456540.1"/>
    </source>
</evidence>
<dbReference type="Gene3D" id="3.30.1370.70">
    <property type="entry name" value="Scaffold protein Nfu/NifU, N-terminal domain"/>
    <property type="match status" value="1"/>
</dbReference>
<evidence type="ECO:0000256" key="1">
    <source>
        <dbReference type="SAM" id="MobiDB-lite"/>
    </source>
</evidence>
<sequence>MKLLSIEPTPSPNSMKLNVDEKLPQGQRLSYKKENAGDAQEQLR</sequence>
<dbReference type="SUPFAM" id="SSF110836">
    <property type="entry name" value="Hypothetical protein SAV1430"/>
    <property type="match status" value="1"/>
</dbReference>
<accession>A0ABS7C6J1</accession>
<organism evidence="2 3">
    <name type="scientific">Paenibacillus sepulcri</name>
    <dbReference type="NCBI Taxonomy" id="359917"/>
    <lineage>
        <taxon>Bacteria</taxon>
        <taxon>Bacillati</taxon>
        <taxon>Bacillota</taxon>
        <taxon>Bacilli</taxon>
        <taxon>Bacillales</taxon>
        <taxon>Paenibacillaceae</taxon>
        <taxon>Paenibacillus</taxon>
    </lineage>
</organism>
<protein>
    <submittedName>
        <fullName evidence="2">NifU N-terminal domain-containing protein</fullName>
    </submittedName>
</protein>
<dbReference type="Proteomes" id="UP001519887">
    <property type="component" value="Unassembled WGS sequence"/>
</dbReference>
<proteinExistence type="predicted"/>
<reference evidence="2 3" key="1">
    <citation type="submission" date="2021-07" db="EMBL/GenBank/DDBJ databases">
        <title>Paenibacillus radiodurans sp. nov., isolated from the southeastern edge of Tengger Desert.</title>
        <authorList>
            <person name="Zhang G."/>
        </authorList>
    </citation>
    <scope>NUCLEOTIDE SEQUENCE [LARGE SCALE GENOMIC DNA]</scope>
    <source>
        <strain evidence="2 3">CCM 7311</strain>
    </source>
</reference>
<dbReference type="EMBL" id="JAHZIK010000603">
    <property type="protein sequence ID" value="MBW7456540.1"/>
    <property type="molecule type" value="Genomic_DNA"/>
</dbReference>
<feature type="compositionally biased region" description="Basic and acidic residues" evidence="1">
    <location>
        <begin position="31"/>
        <end position="44"/>
    </location>
</feature>
<name>A0ABS7C6J1_9BACL</name>
<gene>
    <name evidence="2" type="ORF">K0U00_21105</name>
</gene>
<comment type="caution">
    <text evidence="2">The sequence shown here is derived from an EMBL/GenBank/DDBJ whole genome shotgun (WGS) entry which is preliminary data.</text>
</comment>
<keyword evidence="3" id="KW-1185">Reference proteome</keyword>
<evidence type="ECO:0000313" key="3">
    <source>
        <dbReference type="Proteomes" id="UP001519887"/>
    </source>
</evidence>